<feature type="compositionally biased region" description="Basic and acidic residues" evidence="2">
    <location>
        <begin position="348"/>
        <end position="512"/>
    </location>
</feature>
<feature type="compositionally biased region" description="Basic and acidic residues" evidence="2">
    <location>
        <begin position="605"/>
        <end position="625"/>
    </location>
</feature>
<feature type="compositionally biased region" description="Basic and acidic residues" evidence="2">
    <location>
        <begin position="224"/>
        <end position="236"/>
    </location>
</feature>
<evidence type="ECO:0000256" key="2">
    <source>
        <dbReference type="SAM" id="MobiDB-lite"/>
    </source>
</evidence>
<sequence>SVNAELERRLAFERSISRSWQTNLRAMQRELREHLASLALASRKSGMSCDLFRGGILQAAEAAARRDLAGVPGCERESLRLLRQAADRIDSDAKRLEVYSSRIAELEREVKDLRFSNTRLAESTTRVCARSVDPVESLSVFPPVCDVCPRVSSVDPGDALRSGLLFARQMLADRLVCKDMLHEIDNRRKELREREAALGFSHAALNCLRAVPADVYGMKRRKRKEESRENHPRESESESLDDDVEEAETVRMRVSESAWSQDRDRLLVRQVELLRRLAGGEAKLRFPRTGAIEEAELGEEREKRRKKKKKRLEGYKEKGREDASYRLSPEVEALMQSTEASLRDEVADIKEKAEAETERKAEKERLMREVKKAREQASREMRKQMEEMRKQMEKEKRELVRRLEEEKLRHREALEAEEKREKERRRERQKAEEAFWREREERRKKAEEDEERRRREREEEDARLRAERERRFQEEEEEREQRRQQRIREEDEERRMREERRRREEAEEEERRRKQRAEEEEEEERRRKKRAEEEEEEERRRKKRAEEEEEEERRRKKRAEEEEEERRRKKRAEEEEEERRRKKIAEEEEEEERRRKKRAEEEEEDRQRRLREANESAQKEEDSLKNETASSPPHTDNISTTRQEEPGREATTDASDGQPPRSLGRLAKRNASLATDFEGPASNGCQPSSVRQVP</sequence>
<reference evidence="3 4" key="1">
    <citation type="submission" date="2014-08" db="EMBL/GenBank/DDBJ databases">
        <authorList>
            <person name="Sibley D."/>
            <person name="Venepally P."/>
            <person name="Karamycheva S."/>
            <person name="Hadjithomas M."/>
            <person name="Khan A."/>
            <person name="Brunk B."/>
            <person name="Roos D."/>
            <person name="Caler E."/>
            <person name="Lorenzi H."/>
        </authorList>
    </citation>
    <scope>NUCLEOTIDE SEQUENCE [LARGE SCALE GENOMIC DNA]</scope>
    <source>
        <strain evidence="3 4">VAND</strain>
    </source>
</reference>
<feature type="coiled-coil region" evidence="1">
    <location>
        <begin position="89"/>
        <end position="123"/>
    </location>
</feature>
<feature type="region of interest" description="Disordered" evidence="2">
    <location>
        <begin position="219"/>
        <end position="247"/>
    </location>
</feature>
<dbReference type="AlphaFoldDB" id="A0A086PXR7"/>
<dbReference type="Proteomes" id="UP000028840">
    <property type="component" value="Unassembled WGS sequence"/>
</dbReference>
<evidence type="ECO:0000256" key="1">
    <source>
        <dbReference type="SAM" id="Coils"/>
    </source>
</evidence>
<comment type="caution">
    <text evidence="3">The sequence shown here is derived from an EMBL/GenBank/DDBJ whole genome shotgun (WGS) entry which is preliminary data.</text>
</comment>
<protein>
    <submittedName>
        <fullName evidence="3">Uncharacterized protein</fullName>
    </submittedName>
</protein>
<feature type="compositionally biased region" description="Basic and acidic residues" evidence="2">
    <location>
        <begin position="312"/>
        <end position="324"/>
    </location>
</feature>
<feature type="non-terminal residue" evidence="3">
    <location>
        <position position="1"/>
    </location>
</feature>
<dbReference type="EMBL" id="AEYJ02001043">
    <property type="protein sequence ID" value="KFH05149.1"/>
    <property type="molecule type" value="Genomic_DNA"/>
</dbReference>
<feature type="compositionally biased region" description="Acidic residues" evidence="2">
    <location>
        <begin position="237"/>
        <end position="247"/>
    </location>
</feature>
<keyword evidence="1" id="KW-0175">Coiled coil</keyword>
<evidence type="ECO:0000313" key="4">
    <source>
        <dbReference type="Proteomes" id="UP000028840"/>
    </source>
</evidence>
<gene>
    <name evidence="3" type="ORF">TGVAND_325000</name>
</gene>
<accession>A0A086PXR7</accession>
<dbReference type="VEuPathDB" id="ToxoDB:TGVAND_325000"/>
<feature type="compositionally biased region" description="Polar residues" evidence="2">
    <location>
        <begin position="626"/>
        <end position="641"/>
    </location>
</feature>
<feature type="region of interest" description="Disordered" evidence="2">
    <location>
        <begin position="348"/>
        <end position="694"/>
    </location>
</feature>
<name>A0A086PXR7_TOXGO</name>
<feature type="compositionally biased region" description="Basic and acidic residues" evidence="2">
    <location>
        <begin position="642"/>
        <end position="651"/>
    </location>
</feature>
<evidence type="ECO:0000313" key="3">
    <source>
        <dbReference type="EMBL" id="KFH05149.1"/>
    </source>
</evidence>
<organism evidence="3 4">
    <name type="scientific">Toxoplasma gondii VAND</name>
    <dbReference type="NCBI Taxonomy" id="933077"/>
    <lineage>
        <taxon>Eukaryota</taxon>
        <taxon>Sar</taxon>
        <taxon>Alveolata</taxon>
        <taxon>Apicomplexa</taxon>
        <taxon>Conoidasida</taxon>
        <taxon>Coccidia</taxon>
        <taxon>Eucoccidiorida</taxon>
        <taxon>Eimeriorina</taxon>
        <taxon>Sarcocystidae</taxon>
        <taxon>Toxoplasma</taxon>
    </lineage>
</organism>
<feature type="region of interest" description="Disordered" evidence="2">
    <location>
        <begin position="297"/>
        <end position="328"/>
    </location>
</feature>
<feature type="compositionally biased region" description="Polar residues" evidence="2">
    <location>
        <begin position="683"/>
        <end position="694"/>
    </location>
</feature>
<proteinExistence type="predicted"/>
<reference evidence="3 4" key="2">
    <citation type="journal article" date="2015" name="Eukaryot. Cell">
        <title>Genetic mapping reveals that sinefungin resistance in Toxoplasma gondii is controlled by a putative amino acid transporter locus that can be used as a negative selectable marker.</title>
        <authorList>
            <person name="Behnke M.S."/>
            <person name="Khan A."/>
            <person name="Sibley L.D."/>
        </authorList>
    </citation>
    <scope>NUCLEOTIDE SEQUENCE [LARGE SCALE GENOMIC DNA]</scope>
    <source>
        <strain evidence="3 4">VAND</strain>
    </source>
</reference>